<dbReference type="Gene3D" id="2.40.128.20">
    <property type="match status" value="1"/>
</dbReference>
<dbReference type="SUPFAM" id="SSF50814">
    <property type="entry name" value="Lipocalins"/>
    <property type="match status" value="1"/>
</dbReference>
<organism evidence="1">
    <name type="scientific">Amblyomma cajennense</name>
    <name type="common">Cayenne tick</name>
    <name type="synonym">Acarus cajennensis</name>
    <dbReference type="NCBI Taxonomy" id="34607"/>
    <lineage>
        <taxon>Eukaryota</taxon>
        <taxon>Metazoa</taxon>
        <taxon>Ecdysozoa</taxon>
        <taxon>Arthropoda</taxon>
        <taxon>Chelicerata</taxon>
        <taxon>Arachnida</taxon>
        <taxon>Acari</taxon>
        <taxon>Parasitiformes</taxon>
        <taxon>Ixodida</taxon>
        <taxon>Ixodoidea</taxon>
        <taxon>Ixodidae</taxon>
        <taxon>Amblyomminae</taxon>
        <taxon>Amblyomma</taxon>
    </lineage>
</organism>
<dbReference type="AlphaFoldDB" id="A0A023FNR4"/>
<accession>A0A023FNR4</accession>
<evidence type="ECO:0000313" key="1">
    <source>
        <dbReference type="EMBL" id="JAC23401.1"/>
    </source>
</evidence>
<dbReference type="EMBL" id="GBBK01001081">
    <property type="protein sequence ID" value="JAC23401.1"/>
    <property type="molecule type" value="mRNA"/>
</dbReference>
<dbReference type="InterPro" id="IPR012674">
    <property type="entry name" value="Calycin"/>
</dbReference>
<sequence>MFVLNSIGMNEFYFDDIQCIVNPNECLYQFLKSPETVVLYRAPPIGWRPAYSSCLSSEFLGYRTHPREFLRSIFFYGIGLHRNDFGPVNLTVLFKVDNPSPGTTLLYALEVSNGEPAVFPDVSIGKGRGETPKMSPTPKPIPRSLQGAGHLYKEGVNVFEVLFAGSTCLLLGEPAYSATRTCTLWVLKSAVDNLTKCCKFAFFALCYPRAYEAYKSQVQTCKIYAEMKWKKMQ</sequence>
<protein>
    <submittedName>
        <fullName evidence="1">Uncharacterized protein</fullName>
    </submittedName>
</protein>
<proteinExistence type="evidence at transcript level"/>
<name>A0A023FNR4_AMBCJ</name>
<reference evidence="1" key="1">
    <citation type="submission" date="2014-03" db="EMBL/GenBank/DDBJ databases">
        <title>The sialotranscriptome of Amblyomma triste, Amblyomma parvum and Amblyomma cajennense ticks, uncovered by 454-based RNA-seq.</title>
        <authorList>
            <person name="Garcia G.R."/>
            <person name="Gardinassi L.G."/>
            <person name="Ribeiro J.M."/>
            <person name="Anatriello E."/>
            <person name="Ferreira B.R."/>
            <person name="Moreira H.N."/>
            <person name="Mafra C."/>
            <person name="Olegario M.M."/>
            <person name="Szabo P.J."/>
            <person name="Miranda-Santos I.K."/>
            <person name="Maruyama S.R."/>
        </authorList>
    </citation>
    <scope>NUCLEOTIDE SEQUENCE</scope>
    <source>
        <strain evidence="1">Uberlandia</strain>
        <tissue evidence="1">Salivary glands</tissue>
    </source>
</reference>